<keyword evidence="2" id="KW-1185">Reference proteome</keyword>
<dbReference type="Proteomes" id="UP000541558">
    <property type="component" value="Unassembled WGS sequence"/>
</dbReference>
<evidence type="ECO:0008006" key="3">
    <source>
        <dbReference type="Google" id="ProtNLM"/>
    </source>
</evidence>
<comment type="caution">
    <text evidence="1">The sequence shown here is derived from an EMBL/GenBank/DDBJ whole genome shotgun (WGS) entry which is preliminary data.</text>
</comment>
<reference evidence="1 2" key="1">
    <citation type="journal article" date="2020" name="ISME J.">
        <title>Uncovering the hidden diversity of litter-decomposition mechanisms in mushroom-forming fungi.</title>
        <authorList>
            <person name="Floudas D."/>
            <person name="Bentzer J."/>
            <person name="Ahren D."/>
            <person name="Johansson T."/>
            <person name="Persson P."/>
            <person name="Tunlid A."/>
        </authorList>
    </citation>
    <scope>NUCLEOTIDE SEQUENCE [LARGE SCALE GENOMIC DNA]</scope>
    <source>
        <strain evidence="1 2">CBS 175.51</strain>
    </source>
</reference>
<dbReference type="AlphaFoldDB" id="A0A8H5B9L4"/>
<accession>A0A8H5B9L4</accession>
<organism evidence="1 2">
    <name type="scientific">Ephemerocybe angulata</name>
    <dbReference type="NCBI Taxonomy" id="980116"/>
    <lineage>
        <taxon>Eukaryota</taxon>
        <taxon>Fungi</taxon>
        <taxon>Dikarya</taxon>
        <taxon>Basidiomycota</taxon>
        <taxon>Agaricomycotina</taxon>
        <taxon>Agaricomycetes</taxon>
        <taxon>Agaricomycetidae</taxon>
        <taxon>Agaricales</taxon>
        <taxon>Agaricineae</taxon>
        <taxon>Psathyrellaceae</taxon>
        <taxon>Ephemerocybe</taxon>
    </lineage>
</organism>
<evidence type="ECO:0000313" key="2">
    <source>
        <dbReference type="Proteomes" id="UP000541558"/>
    </source>
</evidence>
<gene>
    <name evidence="1" type="ORF">D9611_014124</name>
</gene>
<dbReference type="OrthoDB" id="3365698at2759"/>
<evidence type="ECO:0000313" key="1">
    <source>
        <dbReference type="EMBL" id="KAF5319083.1"/>
    </source>
</evidence>
<sequence length="562" mass="62145">MGWVPNNLSEVKNRRYLALELDTLSVMSFRVTSVPSSRLTSAYLGPFAADDADDIVALLFGNAVPNPMQTMCIRYRAEAIARQLDFMTECAAKLADEHQVYRSVLSPVRRVPMEILGEIFKLVVPSFLNSSDREMLGNLGSVCLGWRLATLSTPALWRGVILGPCICPDQGTVGAQRLHEEDYKKLVVWIGRSGGCPKGLIYSSVDLHCHCEDGSSCKAVHPLVTKFIKEGPTLDHLTLQLSGPSCFRNWLAAFGPGPGAPEPHPLEKLRSFSLEFVDDTPLWWNDGPDPSASVFNLLPSVPSLGVFLPLRDTAFEDEMDSLEWDWEGRRLIDVLGQCASLKTFTLDLARSEPFEDDDLSPPLELKSLSSFKLVKGGVRVLEFLRMPALVSLDLELNVDRRETEEISERLDRFLRASDLLASLTYLRICELTGGPGIVTLLLPPLSSLQHLVLDSSTACGYFFGQTGTCHRGGPPLRHFPALRHVELLNVKRSSLVLAHELQFFSRKGSAGKCALTISYAKEPKVSEAELQSRLKTVQAPGSQLSIQVVQPEDYDELRALTL</sequence>
<dbReference type="EMBL" id="JAACJK010000174">
    <property type="protein sequence ID" value="KAF5319083.1"/>
    <property type="molecule type" value="Genomic_DNA"/>
</dbReference>
<proteinExistence type="predicted"/>
<name>A0A8H5B9L4_9AGAR</name>
<protein>
    <recommendedName>
        <fullName evidence="3">F-box domain-containing protein</fullName>
    </recommendedName>
</protein>